<dbReference type="InterPro" id="IPR001296">
    <property type="entry name" value="Glyco_trans_1"/>
</dbReference>
<keyword evidence="7" id="KW-1185">Reference proteome</keyword>
<dbReference type="Pfam" id="PF13579">
    <property type="entry name" value="Glyco_trans_4_4"/>
    <property type="match status" value="1"/>
</dbReference>
<dbReference type="CDD" id="cd03794">
    <property type="entry name" value="GT4_WbuB-like"/>
    <property type="match status" value="1"/>
</dbReference>
<dbReference type="Pfam" id="PF00534">
    <property type="entry name" value="Glycos_transf_1"/>
    <property type="match status" value="1"/>
</dbReference>
<evidence type="ECO:0000259" key="2">
    <source>
        <dbReference type="Pfam" id="PF00534"/>
    </source>
</evidence>
<evidence type="ECO:0000313" key="7">
    <source>
        <dbReference type="Proteomes" id="UP000260457"/>
    </source>
</evidence>
<evidence type="ECO:0000313" key="6">
    <source>
        <dbReference type="Proteomes" id="UP000220106"/>
    </source>
</evidence>
<dbReference type="Proteomes" id="UP000260457">
    <property type="component" value="Chromosome"/>
</dbReference>
<keyword evidence="1" id="KW-1133">Transmembrane helix</keyword>
<dbReference type="SUPFAM" id="SSF53756">
    <property type="entry name" value="UDP-Glycosyltransferase/glycogen phosphorylase"/>
    <property type="match status" value="1"/>
</dbReference>
<reference evidence="4 7" key="2">
    <citation type="submission" date="2018-07" db="EMBL/GenBank/DDBJ databases">
        <title>The molecular basis for the intramolecular migration of carboxyl group in the catabolism of para-hydroxybenzoate via gentisate.</title>
        <authorList>
            <person name="Zhao H."/>
            <person name="Xu Y."/>
            <person name="Lin S."/>
            <person name="Spain J.C."/>
            <person name="Zhou N.-Y."/>
        </authorList>
    </citation>
    <scope>NUCLEOTIDE SEQUENCE [LARGE SCALE GENOMIC DNA]</scope>
    <source>
        <strain evidence="4 7">PHB-7a</strain>
    </source>
</reference>
<dbReference type="PANTHER" id="PTHR45947:SF3">
    <property type="entry name" value="SULFOQUINOVOSYL TRANSFERASE SQD2"/>
    <property type="match status" value="1"/>
</dbReference>
<dbReference type="RefSeq" id="WP_098175254.1">
    <property type="nucleotide sequence ID" value="NZ_CP030926.1"/>
</dbReference>
<evidence type="ECO:0000259" key="3">
    <source>
        <dbReference type="Pfam" id="PF13579"/>
    </source>
</evidence>
<dbReference type="InterPro" id="IPR050194">
    <property type="entry name" value="Glycosyltransferase_grp1"/>
</dbReference>
<protein>
    <submittedName>
        <fullName evidence="5">Glycosyltransferase WbuB</fullName>
    </submittedName>
</protein>
<gene>
    <name evidence="5" type="ORF">CN689_06260</name>
    <name evidence="4" type="ORF">DTO10_08490</name>
</gene>
<organism evidence="5 6">
    <name type="scientific">Peribacillus butanolivorans</name>
    <dbReference type="NCBI Taxonomy" id="421767"/>
    <lineage>
        <taxon>Bacteria</taxon>
        <taxon>Bacillati</taxon>
        <taxon>Bacillota</taxon>
        <taxon>Bacilli</taxon>
        <taxon>Bacillales</taxon>
        <taxon>Bacillaceae</taxon>
        <taxon>Peribacillus</taxon>
    </lineage>
</organism>
<evidence type="ECO:0000256" key="1">
    <source>
        <dbReference type="SAM" id="Phobius"/>
    </source>
</evidence>
<sequence>MKSVLMIVQNFYPEIGSAGNRMKNVYLNLKRSGYEVTVITLKPSYPHQSLYQDAHFWDEVDIEEKDIIRIQPDKVKRYTSNMWRRLLHYLEAMWLFIYTIIRLEKKYDYVFVTTPPIFPIFAALIAKKKMKAKLITDVRDLWPESLQGVGVFTNKWILKMAFFLERKIYQHSNQIIINSPGFRDYILSKGVKSDDIQFIPNSLTADELNLKKSLPPISENRIKVVYTGNIGLAQDIKKLIAVAEKLKEHKQIEFTIIGYGYRMSEVQDEISSKGLTNIRVIKAMNRRVTLNEVSSSHIAYVSLVEKDVFDKVLPGKIIDYMCVGKPIVGDVSGRARQVISEAQCGMVANSRKVDEISQHILTMAYEKALREELGENGHRYAEQNFLWSKNIQGLINVMEASS</sequence>
<feature type="domain" description="Glycosyltransferase subfamily 4-like N-terminal" evidence="3">
    <location>
        <begin position="19"/>
        <end position="201"/>
    </location>
</feature>
<name>A0AAX0S4N6_9BACI</name>
<proteinExistence type="predicted"/>
<keyword evidence="1" id="KW-0472">Membrane</keyword>
<feature type="transmembrane region" description="Helical" evidence="1">
    <location>
        <begin position="86"/>
        <end position="103"/>
    </location>
</feature>
<dbReference type="Gene3D" id="3.40.50.2000">
    <property type="entry name" value="Glycogen Phosphorylase B"/>
    <property type="match status" value="2"/>
</dbReference>
<dbReference type="InterPro" id="IPR028098">
    <property type="entry name" value="Glyco_trans_4-like_N"/>
</dbReference>
<reference evidence="5 6" key="1">
    <citation type="submission" date="2017-09" db="EMBL/GenBank/DDBJ databases">
        <title>Large-scale bioinformatics analysis of Bacillus genomes uncovers conserved roles of natural products in bacterial physiology.</title>
        <authorList>
            <consortium name="Agbiome Team Llc"/>
            <person name="Bleich R.M."/>
            <person name="Kirk G.J."/>
            <person name="Santa Maria K.C."/>
            <person name="Allen S.E."/>
            <person name="Farag S."/>
            <person name="Shank E.A."/>
            <person name="Bowers A."/>
        </authorList>
    </citation>
    <scope>NUCLEOTIDE SEQUENCE [LARGE SCALE GENOMIC DNA]</scope>
    <source>
        <strain evidence="5 6">AFS003229</strain>
    </source>
</reference>
<dbReference type="KEGG" id="pbut:DTO10_08490"/>
<dbReference type="PANTHER" id="PTHR45947">
    <property type="entry name" value="SULFOQUINOVOSYL TRANSFERASE SQD2"/>
    <property type="match status" value="1"/>
</dbReference>
<evidence type="ECO:0000313" key="5">
    <source>
        <dbReference type="EMBL" id="PEJ35658.1"/>
    </source>
</evidence>
<evidence type="ECO:0000313" key="4">
    <source>
        <dbReference type="EMBL" id="AXN38464.1"/>
    </source>
</evidence>
<feature type="transmembrane region" description="Helical" evidence="1">
    <location>
        <begin position="109"/>
        <end position="126"/>
    </location>
</feature>
<dbReference type="Proteomes" id="UP000220106">
    <property type="component" value="Unassembled WGS sequence"/>
</dbReference>
<feature type="domain" description="Glycosyl transferase family 1" evidence="2">
    <location>
        <begin position="216"/>
        <end position="378"/>
    </location>
</feature>
<dbReference type="GO" id="GO:0016758">
    <property type="term" value="F:hexosyltransferase activity"/>
    <property type="evidence" value="ECO:0007669"/>
    <property type="project" value="TreeGrafter"/>
</dbReference>
<dbReference type="AlphaFoldDB" id="A0AAX0S4N6"/>
<keyword evidence="1" id="KW-0812">Transmembrane</keyword>
<accession>A0AAX0S4N6</accession>
<dbReference type="EMBL" id="CP030926">
    <property type="protein sequence ID" value="AXN38464.1"/>
    <property type="molecule type" value="Genomic_DNA"/>
</dbReference>
<dbReference type="EMBL" id="NUEQ01000012">
    <property type="protein sequence ID" value="PEJ35658.1"/>
    <property type="molecule type" value="Genomic_DNA"/>
</dbReference>